<accession>A0ABT8WVS6</accession>
<dbReference type="EMBL" id="JAUOEL010000010">
    <property type="protein sequence ID" value="MDO5976977.1"/>
    <property type="molecule type" value="Genomic_DNA"/>
</dbReference>
<dbReference type="SUPFAM" id="SSF49363">
    <property type="entry name" value="Purple acid phosphatase, N-terminal domain"/>
    <property type="match status" value="1"/>
</dbReference>
<protein>
    <submittedName>
        <fullName evidence="1">Aryl-sulfate sulfotransferase</fullName>
    </submittedName>
</protein>
<dbReference type="Proteomes" id="UP001176806">
    <property type="component" value="Unassembled WGS sequence"/>
</dbReference>
<dbReference type="PANTHER" id="PTHR35340:SF5">
    <property type="entry name" value="ASST-DOMAIN-CONTAINING PROTEIN"/>
    <property type="match status" value="1"/>
</dbReference>
<dbReference type="RefSeq" id="WP_303304312.1">
    <property type="nucleotide sequence ID" value="NZ_BAABDA010000064.1"/>
</dbReference>
<sequence length="481" mass="55562">MNKSIYSCIILTLVLFCFFACKKENKWEGECVNSHDIEKVSIAPVKNNVLKYNVLVKTGKALDVYVKYWVDKESSLDSINGKHFYYTQLSKNKKTHQITLTNLKQNTSYKYSVVVQDNTCKSYSEEKTFTTNSIPYWLPFNHPKSDSTVVKNLFKGYVLSHSLDIPGYLLLLDNEMKIVWYHEVPRSIKVAHWTKHHTFLTILSINPTKFTRGEEIAEFDLKGDILFRIQTGKKGLDKVIHHEVRYDNHDNIMALSYVEGKYDMTSLGGSAQENVIGDGIIIIDKKGNKVWEWSALDVLDPVSYPGIMDKKEDWLHANSLWQDKEGHFLISFRNLNQIWKIHGESGKLIWKLGGDDGDFNLPDNLKFYGQHAAHINSRGELMLLDNGLNDSIPKVKSFIIDEEKMTATPKINFAMPKEFYSASKGSAYLIDNKYVMFCSSDKKRVYYFDISGNYIGQLEASYKSYRTEYVDKMYKINDFIK</sequence>
<dbReference type="SUPFAM" id="SSF63829">
    <property type="entry name" value="Calcium-dependent phosphotriesterase"/>
    <property type="match status" value="1"/>
</dbReference>
<dbReference type="Gene3D" id="2.60.40.380">
    <property type="entry name" value="Purple acid phosphatase-like, N-terminal"/>
    <property type="match status" value="1"/>
</dbReference>
<proteinExistence type="predicted"/>
<dbReference type="InterPro" id="IPR008963">
    <property type="entry name" value="Purple_acid_Pase-like_N"/>
</dbReference>
<dbReference type="Pfam" id="PF05935">
    <property type="entry name" value="Arylsulfotrans"/>
    <property type="match status" value="1"/>
</dbReference>
<organism evidence="1 2">
    <name type="scientific">Flavivirga jejuensis</name>
    <dbReference type="NCBI Taxonomy" id="870487"/>
    <lineage>
        <taxon>Bacteria</taxon>
        <taxon>Pseudomonadati</taxon>
        <taxon>Bacteroidota</taxon>
        <taxon>Flavobacteriia</taxon>
        <taxon>Flavobacteriales</taxon>
        <taxon>Flavobacteriaceae</taxon>
        <taxon>Flavivirga</taxon>
    </lineage>
</organism>
<name>A0ABT8WVS6_9FLAO</name>
<dbReference type="PANTHER" id="PTHR35340">
    <property type="entry name" value="PQQ ENZYME REPEAT PROTEIN-RELATED"/>
    <property type="match status" value="1"/>
</dbReference>
<evidence type="ECO:0000313" key="2">
    <source>
        <dbReference type="Proteomes" id="UP001176806"/>
    </source>
</evidence>
<reference evidence="1" key="1">
    <citation type="submission" date="2023-07" db="EMBL/GenBank/DDBJ databases">
        <title>Two novel species in the genus Flavivirga.</title>
        <authorList>
            <person name="Kwon K."/>
        </authorList>
    </citation>
    <scope>NUCLEOTIDE SEQUENCE</scope>
    <source>
        <strain evidence="1">KACC 14158</strain>
    </source>
</reference>
<keyword evidence="2" id="KW-1185">Reference proteome</keyword>
<dbReference type="InterPro" id="IPR053143">
    <property type="entry name" value="Arylsulfate_ST"/>
</dbReference>
<dbReference type="InterPro" id="IPR010262">
    <property type="entry name" value="Arylsulfotransferase_bact"/>
</dbReference>
<evidence type="ECO:0000313" key="1">
    <source>
        <dbReference type="EMBL" id="MDO5976977.1"/>
    </source>
</evidence>
<comment type="caution">
    <text evidence="1">The sequence shown here is derived from an EMBL/GenBank/DDBJ whole genome shotgun (WGS) entry which is preliminary data.</text>
</comment>
<gene>
    <name evidence="1" type="ORF">Q4Q40_22485</name>
</gene>